<dbReference type="EMBL" id="NHZO01000148">
    <property type="protein sequence ID" value="PHQ50539.1"/>
    <property type="molecule type" value="Genomic_DNA"/>
</dbReference>
<feature type="domain" description="HTH cro/C1-type" evidence="2">
    <location>
        <begin position="25"/>
        <end position="86"/>
    </location>
</feature>
<name>A0A2G1XHC5_STRCJ</name>
<dbReference type="AlphaFoldDB" id="A0A2G1XHC5"/>
<proteinExistence type="predicted"/>
<reference evidence="3 4" key="1">
    <citation type="journal article" date="2017" name="Biochemistry">
        <title>Identification of the Biosynthetic Pathway for the Antibiotic Bicyclomycin.</title>
        <authorList>
            <person name="Patteson J."/>
            <person name="Cai W."/>
            <person name="Johnson R.A."/>
            <person name="Santa Maria K."/>
            <person name="Li B."/>
        </authorList>
    </citation>
    <scope>NUCLEOTIDE SEQUENCE [LARGE SCALE GENOMIC DNA]</scope>
    <source>
        <strain evidence="3 4">ATCC 21532</strain>
    </source>
</reference>
<dbReference type="SUPFAM" id="SSF47413">
    <property type="entry name" value="lambda repressor-like DNA-binding domains"/>
    <property type="match status" value="1"/>
</dbReference>
<dbReference type="InterPro" id="IPR010982">
    <property type="entry name" value="Lambda_DNA-bd_dom_sf"/>
</dbReference>
<comment type="caution">
    <text evidence="3">The sequence shown here is derived from an EMBL/GenBank/DDBJ whole genome shotgun (WGS) entry which is preliminary data.</text>
</comment>
<dbReference type="CDD" id="cd00093">
    <property type="entry name" value="HTH_XRE"/>
    <property type="match status" value="1"/>
</dbReference>
<evidence type="ECO:0000259" key="2">
    <source>
        <dbReference type="PROSITE" id="PS50943"/>
    </source>
</evidence>
<dbReference type="GO" id="GO:0003677">
    <property type="term" value="F:DNA binding"/>
    <property type="evidence" value="ECO:0007669"/>
    <property type="project" value="InterPro"/>
</dbReference>
<dbReference type="InterPro" id="IPR001387">
    <property type="entry name" value="Cro/C1-type_HTH"/>
</dbReference>
<keyword evidence="4" id="KW-1185">Reference proteome</keyword>
<protein>
    <submittedName>
        <fullName evidence="3">Transcriptional regulator</fullName>
    </submittedName>
</protein>
<dbReference type="Proteomes" id="UP000222531">
    <property type="component" value="Unassembled WGS sequence"/>
</dbReference>
<evidence type="ECO:0000313" key="3">
    <source>
        <dbReference type="EMBL" id="PHQ50539.1"/>
    </source>
</evidence>
<evidence type="ECO:0000256" key="1">
    <source>
        <dbReference type="SAM" id="MobiDB-lite"/>
    </source>
</evidence>
<dbReference type="PROSITE" id="PS50943">
    <property type="entry name" value="HTH_CROC1"/>
    <property type="match status" value="1"/>
</dbReference>
<feature type="region of interest" description="Disordered" evidence="1">
    <location>
        <begin position="1"/>
        <end position="22"/>
    </location>
</feature>
<gene>
    <name evidence="3" type="ORF">BLA24_17120</name>
</gene>
<dbReference type="SMART" id="SM00530">
    <property type="entry name" value="HTH_XRE"/>
    <property type="match status" value="1"/>
</dbReference>
<accession>A0A2G1XHC5</accession>
<dbReference type="OrthoDB" id="4217458at2"/>
<dbReference type="Gene3D" id="1.10.260.40">
    <property type="entry name" value="lambda repressor-like DNA-binding domains"/>
    <property type="match status" value="1"/>
</dbReference>
<organism evidence="3 4">
    <name type="scientific">Streptomyces cinnamoneus</name>
    <name type="common">Streptoverticillium cinnamoneum</name>
    <dbReference type="NCBI Taxonomy" id="53446"/>
    <lineage>
        <taxon>Bacteria</taxon>
        <taxon>Bacillati</taxon>
        <taxon>Actinomycetota</taxon>
        <taxon>Actinomycetes</taxon>
        <taxon>Kitasatosporales</taxon>
        <taxon>Streptomycetaceae</taxon>
        <taxon>Streptomyces</taxon>
        <taxon>Streptomyces cinnamoneus group</taxon>
    </lineage>
</organism>
<sequence length="181" mass="20238">MSSDEGAARAGPDRPLPENNVAERIKLEREIRGWSTQKLAERMAEVGHPVNQSAIWRIESGKPRRRVNLDEALGFCKVFDIPLDDLASPPGHVSNTEVRRLVGEYVERWKDWRAARKPLDRAKADIDDYIKAHPDQADMVKGLLTYELSGAAGNDFTRYDSVPARHRSLLGDAAPAKPDAE</sequence>
<evidence type="ECO:0000313" key="4">
    <source>
        <dbReference type="Proteomes" id="UP000222531"/>
    </source>
</evidence>
<feature type="compositionally biased region" description="Basic and acidic residues" evidence="1">
    <location>
        <begin position="11"/>
        <end position="22"/>
    </location>
</feature>
<dbReference type="RefSeq" id="WP_099199836.1">
    <property type="nucleotide sequence ID" value="NZ_NHZO01000148.1"/>
</dbReference>